<sequence length="198" mass="22912">MRLRYRCPGCRTTSNLHDPSCEFEGTDRTHIERAYTDLLAPLSARTYADEDALRDDVPTDRWSGLHTAVLRRLKSDQRIVEDDDGRLRLLPPDEYKDRVSRPTFEPLQTIYEQGSVPGAHDHSVFAIIAFYEMVGLSWEEAREQTIEWLHDSGTWNRGGFEEDTPEELVDSKKHVYEEGYGWKQAATEAKAVIDRRLQ</sequence>
<reference evidence="1 2" key="1">
    <citation type="journal article" date="2005" name="Genome Res.">
        <title>Living with two extremes: conclusions from the genome sequence of Natronomonas pharaonis.</title>
        <authorList>
            <person name="Falb M."/>
            <person name="Pfeiffer F."/>
            <person name="Palm P."/>
            <person name="Rodewald K."/>
            <person name="Hickmann V."/>
            <person name="Tittor J."/>
            <person name="Oesterhelt D."/>
        </authorList>
    </citation>
    <scope>NUCLEOTIDE SEQUENCE [LARGE SCALE GENOMIC DNA]</scope>
    <source>
        <strain evidence="2">ATCC 35678 / DSM 2160 / CIP 103997 / JCM 8858 / NBRC 14720 / NCIMB 2260 / Gabara</strain>
    </source>
</reference>
<evidence type="ECO:0000313" key="2">
    <source>
        <dbReference type="Proteomes" id="UP000002698"/>
    </source>
</evidence>
<dbReference type="eggNOG" id="arCOG06450">
    <property type="taxonomic scope" value="Archaea"/>
</dbReference>
<dbReference type="InterPro" id="IPR055897">
    <property type="entry name" value="DUF7474"/>
</dbReference>
<dbReference type="EMBL" id="CR936257">
    <property type="protein sequence ID" value="CAI48435.1"/>
    <property type="molecule type" value="Genomic_DNA"/>
</dbReference>
<dbReference type="EnsemblBacteria" id="CAI48435">
    <property type="protein sequence ID" value="CAI48435"/>
    <property type="gene ID" value="NP_0688A"/>
</dbReference>
<dbReference type="Pfam" id="PF24286">
    <property type="entry name" value="DUF7474"/>
    <property type="match status" value="1"/>
</dbReference>
<gene>
    <name evidence="1" type="ordered locus">NP_0688A</name>
</gene>
<name>A0A1U7EU20_NATPD</name>
<accession>A0A1U7EU20</accession>
<dbReference type="AlphaFoldDB" id="A0A1U7EU20"/>
<dbReference type="GeneID" id="3700930"/>
<dbReference type="KEGG" id="nph:NP_0688A"/>
<dbReference type="HOGENOM" id="CLU_1387561_0_0_2"/>
<proteinExistence type="predicted"/>
<keyword evidence="2" id="KW-1185">Reference proteome</keyword>
<protein>
    <submittedName>
        <fullName evidence="1">Uncharacterized protein</fullName>
    </submittedName>
</protein>
<organism evidence="1 2">
    <name type="scientific">Natronomonas pharaonis (strain ATCC 35678 / DSM 2160 / CIP 103997 / JCM 8858 / NBRC 14720 / NCIMB 2260 / Gabara)</name>
    <name type="common">Halobacterium pharaonis</name>
    <dbReference type="NCBI Taxonomy" id="348780"/>
    <lineage>
        <taxon>Archaea</taxon>
        <taxon>Methanobacteriati</taxon>
        <taxon>Methanobacteriota</taxon>
        <taxon>Stenosarchaea group</taxon>
        <taxon>Halobacteria</taxon>
        <taxon>Halobacteriales</taxon>
        <taxon>Natronomonadaceae</taxon>
        <taxon>Natronomonas</taxon>
    </lineage>
</organism>
<dbReference type="RefSeq" id="WP_011322071.1">
    <property type="nucleotide sequence ID" value="NC_007426.1"/>
</dbReference>
<dbReference type="STRING" id="348780.NP_0688A"/>
<dbReference type="Proteomes" id="UP000002698">
    <property type="component" value="Chromosome"/>
</dbReference>
<evidence type="ECO:0000313" key="1">
    <source>
        <dbReference type="EMBL" id="CAI48435.1"/>
    </source>
</evidence>
<dbReference type="OrthoDB" id="296096at2157"/>